<dbReference type="PANTHER" id="PTHR43329">
    <property type="entry name" value="EPOXIDE HYDROLASE"/>
    <property type="match status" value="1"/>
</dbReference>
<comment type="similarity">
    <text evidence="2">Belongs to the AB hydrolase superfamily. Epoxide hydrolase family.</text>
</comment>
<dbReference type="PRINTS" id="PR00412">
    <property type="entry name" value="EPOXHYDRLASE"/>
</dbReference>
<feature type="domain" description="AB hydrolase-1" evidence="3">
    <location>
        <begin position="34"/>
        <end position="307"/>
    </location>
</feature>
<dbReference type="GO" id="GO:0016787">
    <property type="term" value="F:hydrolase activity"/>
    <property type="evidence" value="ECO:0007669"/>
    <property type="project" value="UniProtKB-KW"/>
</dbReference>
<dbReference type="InterPro" id="IPR000073">
    <property type="entry name" value="AB_hydrolase_1"/>
</dbReference>
<keyword evidence="1 4" id="KW-0378">Hydrolase</keyword>
<gene>
    <name evidence="4" type="ORF">PHPALM_16781</name>
</gene>
<comment type="caution">
    <text evidence="4">The sequence shown here is derived from an EMBL/GenBank/DDBJ whole genome shotgun (WGS) entry which is preliminary data.</text>
</comment>
<evidence type="ECO:0000256" key="1">
    <source>
        <dbReference type="ARBA" id="ARBA00022801"/>
    </source>
</evidence>
<dbReference type="InterPro" id="IPR000639">
    <property type="entry name" value="Epox_hydrolase-like"/>
</dbReference>
<dbReference type="Proteomes" id="UP000237271">
    <property type="component" value="Unassembled WGS sequence"/>
</dbReference>
<name>A0A2P4XP46_9STRA</name>
<protein>
    <submittedName>
        <fullName evidence="4">Epoxide hydrolase</fullName>
    </submittedName>
</protein>
<dbReference type="EMBL" id="NCKW01009456">
    <property type="protein sequence ID" value="POM67269.1"/>
    <property type="molecule type" value="Genomic_DNA"/>
</dbReference>
<evidence type="ECO:0000313" key="5">
    <source>
        <dbReference type="Proteomes" id="UP000237271"/>
    </source>
</evidence>
<evidence type="ECO:0000259" key="3">
    <source>
        <dbReference type="Pfam" id="PF00561"/>
    </source>
</evidence>
<organism evidence="4 5">
    <name type="scientific">Phytophthora palmivora</name>
    <dbReference type="NCBI Taxonomy" id="4796"/>
    <lineage>
        <taxon>Eukaryota</taxon>
        <taxon>Sar</taxon>
        <taxon>Stramenopiles</taxon>
        <taxon>Oomycota</taxon>
        <taxon>Peronosporomycetes</taxon>
        <taxon>Peronosporales</taxon>
        <taxon>Peronosporaceae</taxon>
        <taxon>Phytophthora</taxon>
    </lineage>
</organism>
<reference evidence="4 5" key="1">
    <citation type="journal article" date="2017" name="Genome Biol. Evol.">
        <title>Phytophthora megakarya and P. palmivora, closely related causal agents of cacao black pod rot, underwent increases in genome sizes and gene numbers by different mechanisms.</title>
        <authorList>
            <person name="Ali S.S."/>
            <person name="Shao J."/>
            <person name="Lary D.J."/>
            <person name="Kronmiller B."/>
            <person name="Shen D."/>
            <person name="Strem M.D."/>
            <person name="Amoako-Attah I."/>
            <person name="Akrofi A.Y."/>
            <person name="Begoude B.A."/>
            <person name="Ten Hoopen G.M."/>
            <person name="Coulibaly K."/>
            <person name="Kebe B.I."/>
            <person name="Melnick R.L."/>
            <person name="Guiltinan M.J."/>
            <person name="Tyler B.M."/>
            <person name="Meinhardt L.W."/>
            <person name="Bailey B.A."/>
        </authorList>
    </citation>
    <scope>NUCLEOTIDE SEQUENCE [LARGE SCALE GENOMIC DNA]</scope>
    <source>
        <strain evidence="5">sbr112.9</strain>
    </source>
</reference>
<keyword evidence="5" id="KW-1185">Reference proteome</keyword>
<dbReference type="InterPro" id="IPR029058">
    <property type="entry name" value="AB_hydrolase_fold"/>
</dbReference>
<dbReference type="Pfam" id="PF00561">
    <property type="entry name" value="Abhydrolase_1"/>
    <property type="match status" value="1"/>
</dbReference>
<evidence type="ECO:0000313" key="4">
    <source>
        <dbReference type="EMBL" id="POM67269.1"/>
    </source>
</evidence>
<dbReference type="OrthoDB" id="408373at2759"/>
<evidence type="ECO:0000256" key="2">
    <source>
        <dbReference type="ARBA" id="ARBA00038334"/>
    </source>
</evidence>
<accession>A0A2P4XP46</accession>
<dbReference type="AlphaFoldDB" id="A0A2P4XP46"/>
<proteinExistence type="inferred from homology"/>
<dbReference type="SUPFAM" id="SSF53474">
    <property type="entry name" value="alpha/beta-Hydrolases"/>
    <property type="match status" value="1"/>
</dbReference>
<sequence>MERAIWEQWPHAFMETREGIRVHYVDVGPRDGLPVVMVHGWPDLWFGWRHQIQALSSKYRLIVPDVRGFGQSSTPANVEAYGSKNISNDLVALLGELKISKAVFCGHDWGGRFVWRVCLYHPERVIAVCGVCTPYDPPRKTYLPLEVVVEKVPQFKYQQFLADTDVSGKVLDASPRRLLTAMFRKPSEMGPQETRMSLPKLLMAVDSDMDHPVFTQRSTLLSEAELDYYVKQYSISKFASACQTYATGKIDFENELGLPKVIKHPALFIGAAKDAVLKPEMARGMAQVVPNLEMRVIEDAGHWVLWEQKDEVNAILTEWLAKIAAGVGSDNPIAKL</sequence>
<dbReference type="Gene3D" id="3.40.50.1820">
    <property type="entry name" value="alpha/beta hydrolase"/>
    <property type="match status" value="1"/>
</dbReference>